<evidence type="ECO:0000259" key="2">
    <source>
        <dbReference type="Pfam" id="PF04921"/>
    </source>
</evidence>
<dbReference type="InterPro" id="IPR048337">
    <property type="entry name" value="FAM50A/XAP5_C"/>
</dbReference>
<protein>
    <submittedName>
        <fullName evidence="3">XAP5, circadian clock regulator-domain-containing protein</fullName>
    </submittedName>
</protein>
<dbReference type="Pfam" id="PF04921">
    <property type="entry name" value="XAP5"/>
    <property type="match status" value="1"/>
</dbReference>
<gene>
    <name evidence="3" type="ORF">B0T19DRAFT_358475</name>
</gene>
<dbReference type="Proteomes" id="UP001286456">
    <property type="component" value="Unassembled WGS sequence"/>
</dbReference>
<dbReference type="AlphaFoldDB" id="A0AAE0M9F0"/>
<keyword evidence="4" id="KW-1185">Reference proteome</keyword>
<accession>A0AAE0M9F0</accession>
<name>A0AAE0M9F0_9PEZI</name>
<feature type="compositionally biased region" description="Acidic residues" evidence="1">
    <location>
        <begin position="135"/>
        <end position="145"/>
    </location>
</feature>
<reference evidence="3" key="2">
    <citation type="submission" date="2023-06" db="EMBL/GenBank/DDBJ databases">
        <authorList>
            <consortium name="Lawrence Berkeley National Laboratory"/>
            <person name="Haridas S."/>
            <person name="Hensen N."/>
            <person name="Bonometti L."/>
            <person name="Westerberg I."/>
            <person name="Brannstrom I.O."/>
            <person name="Guillou S."/>
            <person name="Cros-Aarteil S."/>
            <person name="Calhoun S."/>
            <person name="Kuo A."/>
            <person name="Mondo S."/>
            <person name="Pangilinan J."/>
            <person name="Riley R."/>
            <person name="Labutti K."/>
            <person name="Andreopoulos B."/>
            <person name="Lipzen A."/>
            <person name="Chen C."/>
            <person name="Yanf M."/>
            <person name="Daum C."/>
            <person name="Ng V."/>
            <person name="Clum A."/>
            <person name="Steindorff A."/>
            <person name="Ohm R."/>
            <person name="Martin F."/>
            <person name="Silar P."/>
            <person name="Natvig D."/>
            <person name="Lalanne C."/>
            <person name="Gautier V."/>
            <person name="Ament-Velasquez S.L."/>
            <person name="Kruys A."/>
            <person name="Hutchinson M.I."/>
            <person name="Powell A.J."/>
            <person name="Barry K."/>
            <person name="Miller A.N."/>
            <person name="Grigoriev I.V."/>
            <person name="Debuchy R."/>
            <person name="Gladieux P."/>
            <person name="Thoren M.H."/>
            <person name="Johannesson H."/>
        </authorList>
    </citation>
    <scope>NUCLEOTIDE SEQUENCE</scope>
    <source>
        <strain evidence="3">SMH4131-1</strain>
    </source>
</reference>
<evidence type="ECO:0000313" key="4">
    <source>
        <dbReference type="Proteomes" id="UP001286456"/>
    </source>
</evidence>
<dbReference type="PANTHER" id="PTHR12722:SF0">
    <property type="entry name" value="PROTEIN FAM50A"/>
    <property type="match status" value="1"/>
</dbReference>
<feature type="compositionally biased region" description="Basic and acidic residues" evidence="1">
    <location>
        <begin position="146"/>
        <end position="159"/>
    </location>
</feature>
<dbReference type="EMBL" id="JAUEPO010000004">
    <property type="protein sequence ID" value="KAK3323388.1"/>
    <property type="molecule type" value="Genomic_DNA"/>
</dbReference>
<feature type="region of interest" description="Disordered" evidence="1">
    <location>
        <begin position="45"/>
        <end position="162"/>
    </location>
</feature>
<sequence length="393" mass="43338">MSEQPPARFTAQNKTTHERLTTNTVGLVHLADFRKRRAEVLEQQVREAREAALPGPGSGTGTRVSTPDRSLTGTPNNASDNSEAEKQKKKKTKRARALVSFGDDEDEDNEGPGPVMVDKKKKQKKNAATEKEEAPEANEDADGGDNDTKEDTKDKDQRKAAKLTANSSVGIVPRALTKAALRREAAERDALRKEFLLLQAAVKSTEIAIPFVFYDGTNIPGGIVRVKKGDFIWSFLDKSRKVGAELGVGSDKTANARRAWARVGVDDLMFVRGTIIIPHHLEFYFFIMNKTVGPGDKLLFDYSAEAPLVSPDTGAGDGLSNPDKATANRALPDLSTLEGVSDDPTFTKVVDRRWYQRNKHIYPASVWQDFDPEKDYQSEIRRDPGGNAFFFSG</sequence>
<dbReference type="GO" id="GO:0005634">
    <property type="term" value="C:nucleus"/>
    <property type="evidence" value="ECO:0007669"/>
    <property type="project" value="InterPro"/>
</dbReference>
<evidence type="ECO:0000313" key="3">
    <source>
        <dbReference type="EMBL" id="KAK3323388.1"/>
    </source>
</evidence>
<feature type="region of interest" description="Disordered" evidence="1">
    <location>
        <begin position="1"/>
        <end position="22"/>
    </location>
</feature>
<evidence type="ECO:0000256" key="1">
    <source>
        <dbReference type="SAM" id="MobiDB-lite"/>
    </source>
</evidence>
<feature type="compositionally biased region" description="Basic residues" evidence="1">
    <location>
        <begin position="87"/>
        <end position="96"/>
    </location>
</feature>
<reference evidence="3" key="1">
    <citation type="journal article" date="2023" name="Mol. Phylogenet. Evol.">
        <title>Genome-scale phylogeny and comparative genomics of the fungal order Sordariales.</title>
        <authorList>
            <person name="Hensen N."/>
            <person name="Bonometti L."/>
            <person name="Westerberg I."/>
            <person name="Brannstrom I.O."/>
            <person name="Guillou S."/>
            <person name="Cros-Aarteil S."/>
            <person name="Calhoun S."/>
            <person name="Haridas S."/>
            <person name="Kuo A."/>
            <person name="Mondo S."/>
            <person name="Pangilinan J."/>
            <person name="Riley R."/>
            <person name="LaButti K."/>
            <person name="Andreopoulos B."/>
            <person name="Lipzen A."/>
            <person name="Chen C."/>
            <person name="Yan M."/>
            <person name="Daum C."/>
            <person name="Ng V."/>
            <person name="Clum A."/>
            <person name="Steindorff A."/>
            <person name="Ohm R.A."/>
            <person name="Martin F."/>
            <person name="Silar P."/>
            <person name="Natvig D.O."/>
            <person name="Lalanne C."/>
            <person name="Gautier V."/>
            <person name="Ament-Velasquez S.L."/>
            <person name="Kruys A."/>
            <person name="Hutchinson M.I."/>
            <person name="Powell A.J."/>
            <person name="Barry K."/>
            <person name="Miller A.N."/>
            <person name="Grigoriev I.V."/>
            <person name="Debuchy R."/>
            <person name="Gladieux P."/>
            <person name="Hiltunen Thoren M."/>
            <person name="Johannesson H."/>
        </authorList>
    </citation>
    <scope>NUCLEOTIDE SEQUENCE</scope>
    <source>
        <strain evidence="3">SMH4131-1</strain>
    </source>
</reference>
<comment type="caution">
    <text evidence="3">The sequence shown here is derived from an EMBL/GenBank/DDBJ whole genome shotgun (WGS) entry which is preliminary data.</text>
</comment>
<dbReference type="PANTHER" id="PTHR12722">
    <property type="entry name" value="XAP-5 PROTEIN-RELATED"/>
    <property type="match status" value="1"/>
</dbReference>
<organism evidence="3 4">
    <name type="scientific">Cercophora scortea</name>
    <dbReference type="NCBI Taxonomy" id="314031"/>
    <lineage>
        <taxon>Eukaryota</taxon>
        <taxon>Fungi</taxon>
        <taxon>Dikarya</taxon>
        <taxon>Ascomycota</taxon>
        <taxon>Pezizomycotina</taxon>
        <taxon>Sordariomycetes</taxon>
        <taxon>Sordariomycetidae</taxon>
        <taxon>Sordariales</taxon>
        <taxon>Lasiosphaeriaceae</taxon>
        <taxon>Cercophora</taxon>
    </lineage>
</organism>
<dbReference type="GO" id="GO:0006325">
    <property type="term" value="P:chromatin organization"/>
    <property type="evidence" value="ECO:0007669"/>
    <property type="project" value="TreeGrafter"/>
</dbReference>
<feature type="compositionally biased region" description="Polar residues" evidence="1">
    <location>
        <begin position="61"/>
        <end position="81"/>
    </location>
</feature>
<proteinExistence type="predicted"/>
<dbReference type="InterPro" id="IPR007005">
    <property type="entry name" value="XAP5"/>
</dbReference>
<feature type="domain" description="FAM50A/XAP5 C-terminal" evidence="2">
    <location>
        <begin position="205"/>
        <end position="380"/>
    </location>
</feature>